<sequence length="47" mass="5610">MPETDEIIIFIREMGRLFDEYYRSPDHLKSAILEDIFLLGNVIRKPD</sequence>
<name>A0A2X4W6F8_LEDLE</name>
<accession>A0A2X4W6F8</accession>
<dbReference type="EMBL" id="LS483476">
    <property type="protein sequence ID" value="SQI59806.1"/>
    <property type="molecule type" value="Genomic_DNA"/>
</dbReference>
<reference evidence="1 2" key="1">
    <citation type="submission" date="2018-06" db="EMBL/GenBank/DDBJ databases">
        <authorList>
            <consortium name="Pathogen Informatics"/>
            <person name="Doyle S."/>
        </authorList>
    </citation>
    <scope>NUCLEOTIDE SEQUENCE [LARGE SCALE GENOMIC DNA]</scope>
    <source>
        <strain evidence="1 2">NCTC4824</strain>
    </source>
</reference>
<organism evidence="1 2">
    <name type="scientific">Lederbergia lenta</name>
    <name type="common">Bacillus lentus</name>
    <dbReference type="NCBI Taxonomy" id="1467"/>
    <lineage>
        <taxon>Bacteria</taxon>
        <taxon>Bacillati</taxon>
        <taxon>Bacillota</taxon>
        <taxon>Bacilli</taxon>
        <taxon>Bacillales</taxon>
        <taxon>Bacillaceae</taxon>
        <taxon>Lederbergia</taxon>
    </lineage>
</organism>
<dbReference type="RefSeq" id="WP_169800020.1">
    <property type="nucleotide sequence ID" value="NZ_CBCSGM010000001.1"/>
</dbReference>
<keyword evidence="2" id="KW-1185">Reference proteome</keyword>
<evidence type="ECO:0000313" key="1">
    <source>
        <dbReference type="EMBL" id="SQI59806.1"/>
    </source>
</evidence>
<dbReference type="Proteomes" id="UP000249134">
    <property type="component" value="Chromosome 1"/>
</dbReference>
<gene>
    <name evidence="1" type="ORF">NCTC4824_02473</name>
</gene>
<dbReference type="AlphaFoldDB" id="A0A2X4W6F8"/>
<dbReference type="KEGG" id="blen:NCTC4824_02473"/>
<protein>
    <submittedName>
        <fullName evidence="1">Uncharacterized protein</fullName>
    </submittedName>
</protein>
<proteinExistence type="predicted"/>
<evidence type="ECO:0000313" key="2">
    <source>
        <dbReference type="Proteomes" id="UP000249134"/>
    </source>
</evidence>